<dbReference type="InterPro" id="IPR029044">
    <property type="entry name" value="Nucleotide-diphossugar_trans"/>
</dbReference>
<dbReference type="InterPro" id="IPR051227">
    <property type="entry name" value="CS_glycosyltransferase"/>
</dbReference>
<evidence type="ECO:0000256" key="3">
    <source>
        <dbReference type="ARBA" id="ARBA00022679"/>
    </source>
</evidence>
<organism evidence="12 13">
    <name type="scientific">Ophiophagus hannah</name>
    <name type="common">King cobra</name>
    <name type="synonym">Naja hannah</name>
    <dbReference type="NCBI Taxonomy" id="8665"/>
    <lineage>
        <taxon>Eukaryota</taxon>
        <taxon>Metazoa</taxon>
        <taxon>Chordata</taxon>
        <taxon>Craniata</taxon>
        <taxon>Vertebrata</taxon>
        <taxon>Euteleostomi</taxon>
        <taxon>Lepidosauria</taxon>
        <taxon>Squamata</taxon>
        <taxon>Bifurcata</taxon>
        <taxon>Unidentata</taxon>
        <taxon>Episquamata</taxon>
        <taxon>Toxicofera</taxon>
        <taxon>Serpentes</taxon>
        <taxon>Colubroidea</taxon>
        <taxon>Elapidae</taxon>
        <taxon>Elapinae</taxon>
        <taxon>Ophiophagus</taxon>
    </lineage>
</organism>
<dbReference type="InterPro" id="IPR008428">
    <property type="entry name" value="Chond_GalNAc"/>
</dbReference>
<comment type="similarity">
    <text evidence="2 9">Belongs to the chondroitin N-acetylgalactosaminyltransferase family.</text>
</comment>
<dbReference type="GO" id="GO:0032580">
    <property type="term" value="C:Golgi cisterna membrane"/>
    <property type="evidence" value="ECO:0007669"/>
    <property type="project" value="UniProtKB-SubCell"/>
</dbReference>
<evidence type="ECO:0000256" key="2">
    <source>
        <dbReference type="ARBA" id="ARBA00009239"/>
    </source>
</evidence>
<dbReference type="GO" id="GO:0008376">
    <property type="term" value="F:acetylgalactosaminyltransferase activity"/>
    <property type="evidence" value="ECO:0007669"/>
    <property type="project" value="InterPro"/>
</dbReference>
<evidence type="ECO:0000256" key="9">
    <source>
        <dbReference type="RuleBase" id="RU364016"/>
    </source>
</evidence>
<accession>V8P4X8</accession>
<evidence type="ECO:0000313" key="13">
    <source>
        <dbReference type="Proteomes" id="UP000018936"/>
    </source>
</evidence>
<name>V8P4X8_OPHHA</name>
<keyword evidence="13" id="KW-1185">Reference proteome</keyword>
<feature type="compositionally biased region" description="Polar residues" evidence="10">
    <location>
        <begin position="601"/>
        <end position="621"/>
    </location>
</feature>
<dbReference type="Pfam" id="PF05679">
    <property type="entry name" value="CHGN"/>
    <property type="match status" value="1"/>
</dbReference>
<keyword evidence="4" id="KW-0812">Transmembrane</keyword>
<dbReference type="Gene3D" id="3.90.550.10">
    <property type="entry name" value="Spore Coat Polysaccharide Biosynthesis Protein SpsA, Chain A"/>
    <property type="match status" value="1"/>
</dbReference>
<evidence type="ECO:0000256" key="10">
    <source>
        <dbReference type="SAM" id="MobiDB-lite"/>
    </source>
</evidence>
<evidence type="ECO:0000256" key="1">
    <source>
        <dbReference type="ARBA" id="ARBA00004447"/>
    </source>
</evidence>
<feature type="compositionally biased region" description="Basic and acidic residues" evidence="10">
    <location>
        <begin position="535"/>
        <end position="551"/>
    </location>
</feature>
<feature type="region of interest" description="Disordered" evidence="10">
    <location>
        <begin position="379"/>
        <end position="426"/>
    </location>
</feature>
<reference evidence="12 13" key="1">
    <citation type="journal article" date="2013" name="Proc. Natl. Acad. Sci. U.S.A.">
        <title>The king cobra genome reveals dynamic gene evolution and adaptation in the snake venom system.</title>
        <authorList>
            <person name="Vonk F.J."/>
            <person name="Casewell N.R."/>
            <person name="Henkel C.V."/>
            <person name="Heimberg A.M."/>
            <person name="Jansen H.J."/>
            <person name="McCleary R.J."/>
            <person name="Kerkkamp H.M."/>
            <person name="Vos R.A."/>
            <person name="Guerreiro I."/>
            <person name="Calvete J.J."/>
            <person name="Wuster W."/>
            <person name="Woods A.E."/>
            <person name="Logan J.M."/>
            <person name="Harrison R.A."/>
            <person name="Castoe T.A."/>
            <person name="de Koning A.P."/>
            <person name="Pollock D.D."/>
            <person name="Yandell M."/>
            <person name="Calderon D."/>
            <person name="Renjifo C."/>
            <person name="Currier R.B."/>
            <person name="Salgado D."/>
            <person name="Pla D."/>
            <person name="Sanz L."/>
            <person name="Hyder A.S."/>
            <person name="Ribeiro J.M."/>
            <person name="Arntzen J.W."/>
            <person name="van den Thillart G.E."/>
            <person name="Boetzer M."/>
            <person name="Pirovano W."/>
            <person name="Dirks R.P."/>
            <person name="Spaink H.P."/>
            <person name="Duboule D."/>
            <person name="McGlinn E."/>
            <person name="Kini R.M."/>
            <person name="Richardson M.K."/>
        </authorList>
    </citation>
    <scope>NUCLEOTIDE SEQUENCE</scope>
    <source>
        <tissue evidence="12">Blood</tissue>
    </source>
</reference>
<keyword evidence="8" id="KW-0472">Membrane</keyword>
<evidence type="ECO:0000256" key="4">
    <source>
        <dbReference type="ARBA" id="ARBA00022692"/>
    </source>
</evidence>
<dbReference type="AlphaFoldDB" id="V8P4X8"/>
<protein>
    <recommendedName>
        <fullName evidence="9">Hexosyltransferase</fullName>
        <ecNumber evidence="9">2.4.1.-</ecNumber>
    </recommendedName>
</protein>
<feature type="region of interest" description="Disordered" evidence="10">
    <location>
        <begin position="853"/>
        <end position="874"/>
    </location>
</feature>
<evidence type="ECO:0000256" key="8">
    <source>
        <dbReference type="ARBA" id="ARBA00023136"/>
    </source>
</evidence>
<proteinExistence type="inferred from homology"/>
<evidence type="ECO:0000259" key="11">
    <source>
        <dbReference type="PROSITE" id="PS51820"/>
    </source>
</evidence>
<dbReference type="PANTHER" id="PTHR12369">
    <property type="entry name" value="CHONDROITIN SYNTHASE"/>
    <property type="match status" value="1"/>
</dbReference>
<feature type="region of interest" description="Disordered" evidence="10">
    <location>
        <begin position="526"/>
        <end position="569"/>
    </location>
</feature>
<evidence type="ECO:0000256" key="6">
    <source>
        <dbReference type="ARBA" id="ARBA00022989"/>
    </source>
</evidence>
<keyword evidence="5 9" id="KW-0735">Signal-anchor</keyword>
<feature type="region of interest" description="Disordered" evidence="10">
    <location>
        <begin position="13"/>
        <end position="49"/>
    </location>
</feature>
<dbReference type="Proteomes" id="UP000018936">
    <property type="component" value="Unassembled WGS sequence"/>
</dbReference>
<feature type="region of interest" description="Disordered" evidence="10">
    <location>
        <begin position="587"/>
        <end position="627"/>
    </location>
</feature>
<dbReference type="InterPro" id="IPR037524">
    <property type="entry name" value="PA14/GLEYA"/>
</dbReference>
<dbReference type="PANTHER" id="PTHR12369:SF46">
    <property type="entry name" value="N-ACETYL-BETA-GLUCOSAMINYL-GLYCOPROTEIN 4-BETA-N-ACETYLGALACTOSAMINYLTRANSFERASE 1"/>
    <property type="match status" value="1"/>
</dbReference>
<keyword evidence="6" id="KW-1133">Transmembrane helix</keyword>
<feature type="compositionally biased region" description="Basic and acidic residues" evidence="10">
    <location>
        <begin position="13"/>
        <end position="24"/>
    </location>
</feature>
<feature type="domain" description="PA14" evidence="11">
    <location>
        <begin position="19"/>
        <end position="224"/>
    </location>
</feature>
<sequence length="1081" mass="123528">MACNASAFSFADGERLGEETDPGKRAAGAHVPSPHRKAEDSSESREDEQMVTSFVPGFTRTAVKKLAVSPKWKNYGLRIFGYIHPFKDGDFQFSVASDDNSEFWLSSDETPANIRLVAFVGKERLQMAHQYKMDKSSLCWALNGLLQENSQNLALKSRSQSGRSCKAADITSFPFFLFPPSVLSSRRYYFELLHKQDDRGSDHVEVGWRIFLPSFKFEVIDSPYISLYTDESSLKMNEVGHVPQSLASHADSYLWGAQRDEHGADMLKPDPRDIFFLTPKIEPSHVENVLVPCAYSPTYVVKDFPIARYQGLQFVYLSFVYPNDFTRLTHMESENKCFYRESPMYLEKFGFSKYMKMDEEEEDLHQRAFLFLNPDNFLDEEEEGADSPEPTDPFPDVKNPSELDAHVFTGMKRKDRPLATKDYGNNMDYNSFHQKQETFNEEGDFTRQPVSIGPSSEPSLSPQTPSKGFQVYENAAPFGEHVIINGRSLNWAQDVEKGRKEGDQGLLSSSKKGSSFSLQPHLSVPFFAGKTKQQSPKEEKQSKKETNKPPEKVYVTRLQPSKKKAPSQKDVFPGVFLYPRSPRKVRWNSRISQGRPAPSNKLHSPSAHRTSSLVANTTKETGLSKRKGLQVSRKWEQFYGRQPFKGSIKRQIHPSASILPAEGLFSKENFEVTTPARTMLDFNSSEVVLSEGVQVTSFLQMSEMTESQQKALGGPEKTQEEEVEEEVSDYSYENSEIQQSWLEDSINWQRTFSVSPVDFELLRSDWNDLRCNVSGNLQLSESEVVDVVAQYMEKLNEKNGGIYTLLRIINVEKRRDTARGNRYLMELELMERGQRTVRLSEYIYVLLHQGKSEDSTEVNPEGPATVSTQSQPPPMKNQARWVQQFISDMANLFLNTKDANFNIILVDFDSDDMYVEKALQEAHLPRYQYLKRTGNFERSAGLQAGVDAIEDGSSIVFLCDLHIHFPLNILDSIRKHCVEGKLAYAPIVMRLGCGSSPREPNGYWEVNGFGLFGIYKSDFDRIGGMNTEEFRDRWGGEDWELLDRVLQSGLEVERLRLRNFYHYYHSKRGMWNSHNKKTPKD</sequence>
<dbReference type="EC" id="2.4.1.-" evidence="9"/>
<feature type="non-terminal residue" evidence="12">
    <location>
        <position position="1"/>
    </location>
</feature>
<keyword evidence="7 9" id="KW-0333">Golgi apparatus</keyword>
<evidence type="ECO:0000256" key="7">
    <source>
        <dbReference type="ARBA" id="ARBA00023034"/>
    </source>
</evidence>
<gene>
    <name evidence="12" type="primary">B4GALNT4</name>
    <name evidence="12" type="ORF">L345_04576</name>
</gene>
<feature type="compositionally biased region" description="Basic and acidic residues" evidence="10">
    <location>
        <begin position="36"/>
        <end position="48"/>
    </location>
</feature>
<dbReference type="OrthoDB" id="5971499at2759"/>
<dbReference type="SUPFAM" id="SSF53448">
    <property type="entry name" value="Nucleotide-diphospho-sugar transferases"/>
    <property type="match status" value="1"/>
</dbReference>
<feature type="region of interest" description="Disordered" evidence="10">
    <location>
        <begin position="445"/>
        <end position="468"/>
    </location>
</feature>
<dbReference type="PROSITE" id="PS51820">
    <property type="entry name" value="PA14"/>
    <property type="match status" value="1"/>
</dbReference>
<feature type="compositionally biased region" description="Polar residues" evidence="10">
    <location>
        <begin position="453"/>
        <end position="467"/>
    </location>
</feature>
<evidence type="ECO:0000313" key="12">
    <source>
        <dbReference type="EMBL" id="ETE69619.1"/>
    </source>
</evidence>
<comment type="subcellular location">
    <subcellularLocation>
        <location evidence="1 9">Golgi apparatus</location>
        <location evidence="1 9">Golgi stack membrane</location>
        <topology evidence="1 9">Single-pass type II membrane protein</topology>
    </subcellularLocation>
</comment>
<dbReference type="EMBL" id="AZIM01000728">
    <property type="protein sequence ID" value="ETE69619.1"/>
    <property type="molecule type" value="Genomic_DNA"/>
</dbReference>
<keyword evidence="3 9" id="KW-0808">Transferase</keyword>
<evidence type="ECO:0000256" key="5">
    <source>
        <dbReference type="ARBA" id="ARBA00022968"/>
    </source>
</evidence>
<comment type="caution">
    <text evidence="12">The sequence shown here is derived from an EMBL/GenBank/DDBJ whole genome shotgun (WGS) entry which is preliminary data.</text>
</comment>